<proteinExistence type="predicted"/>
<reference evidence="1 2" key="1">
    <citation type="submission" date="2021-06" db="EMBL/GenBank/DDBJ databases">
        <title>Chromosome-level genome assembly of the red-tail catfish (Hemibagrus wyckioides).</title>
        <authorList>
            <person name="Shao F."/>
        </authorList>
    </citation>
    <scope>NUCLEOTIDE SEQUENCE [LARGE SCALE GENOMIC DNA]</scope>
    <source>
        <strain evidence="1">EC202008001</strain>
        <tissue evidence="1">Blood</tissue>
    </source>
</reference>
<protein>
    <submittedName>
        <fullName evidence="1">Uncharacterized protein</fullName>
    </submittedName>
</protein>
<evidence type="ECO:0000313" key="2">
    <source>
        <dbReference type="Proteomes" id="UP000824219"/>
    </source>
</evidence>
<name>A0A9D3SLB1_9TELE</name>
<dbReference type="EMBL" id="JAHKSW010000015">
    <property type="protein sequence ID" value="KAG7323404.1"/>
    <property type="molecule type" value="Genomic_DNA"/>
</dbReference>
<sequence length="66" mass="7801">MRTSQQLLYKGASREAAWLQNPMMRQIKNFSTMKPEVMKTLIEMKMVDGHFVFITVNLSVYFFSLH</sequence>
<dbReference type="AlphaFoldDB" id="A0A9D3SLB1"/>
<dbReference type="Proteomes" id="UP000824219">
    <property type="component" value="Linkage Group LG15"/>
</dbReference>
<evidence type="ECO:0000313" key="1">
    <source>
        <dbReference type="EMBL" id="KAG7323404.1"/>
    </source>
</evidence>
<accession>A0A9D3SLB1</accession>
<comment type="caution">
    <text evidence="1">The sequence shown here is derived from an EMBL/GenBank/DDBJ whole genome shotgun (WGS) entry which is preliminary data.</text>
</comment>
<keyword evidence="2" id="KW-1185">Reference proteome</keyword>
<organism evidence="1 2">
    <name type="scientific">Hemibagrus wyckioides</name>
    <dbReference type="NCBI Taxonomy" id="337641"/>
    <lineage>
        <taxon>Eukaryota</taxon>
        <taxon>Metazoa</taxon>
        <taxon>Chordata</taxon>
        <taxon>Craniata</taxon>
        <taxon>Vertebrata</taxon>
        <taxon>Euteleostomi</taxon>
        <taxon>Actinopterygii</taxon>
        <taxon>Neopterygii</taxon>
        <taxon>Teleostei</taxon>
        <taxon>Ostariophysi</taxon>
        <taxon>Siluriformes</taxon>
        <taxon>Bagridae</taxon>
        <taxon>Hemibagrus</taxon>
    </lineage>
</organism>
<gene>
    <name evidence="1" type="ORF">KOW79_013106</name>
</gene>